<dbReference type="EMBL" id="CP081303">
    <property type="protein sequence ID" value="QZE12799.1"/>
    <property type="molecule type" value="Genomic_DNA"/>
</dbReference>
<sequence length="1041" mass="114578">MNTQKKCLFSRIGFLAKGILVWLCLGFSLSVFAQTKIIAEGQVVGEDQVSIPGASVVVKGTTMGTITDFDGHFQIKVSKGDILQISYVGMVTREVVVDGSKSYQIVLKSDIQKVDEVVVTALGIRKEKKSLGYSVQDLGGDDLNKGDSNPMSSLSGKVSGVQVNNSASGEGGSVRVTIRGSSSIAGNNQPLYVVDGVPLDNRSLGGDDLWGGKDYGNTAADINPDNIESMSVLKGPTAAALYGSRAANGVILITTKKGKSGQVKVSYNGKFTFNTIAKENEDRLQYDYVQGNNGVFYTGAGNNSNAYTSWGSKNIGQELVLPDGSKYSANQSKSRYGDFYETGHEFVNSVNISGGTEKVQSTLGMTYTDMNSITPNVTLDKYNVSLRTTFDLSDKFDLDTKINMMYNNDQNKTDFGSSAANPVKGLIYTPSSLPNSMMQGYVTPDHSYHYFNENTIFLNPYWLTENLMSTAEKTRTLGMAKFSYKANDWLSMFVRTGVDYYSRNTSESKYANPTFQSGRYSEGSSRSFDMNNDFLITAQKDFNEDWSASLSAGGNMYYHYYDRTDVTANSLTVPGWFSVTNTPNPETKWSHDEKRINSLYAFGQLSYGHFIYLDITARNDWSSTLPSNNRSYFYPSASLGWVWSDMLTRMDVSLPEWLTYGKLRGSVAKVGNDAPAYLTNSTYTLQPGVDGNQFGRVDPVKPADDLKPEQTTSYEIGAEFKLFDGRLSLDYTYYKNSTKDQILVIDDVPSSGYKQRVVNAGEIQNYGHELSISAEVFRNENGFNWTSSLNASKNTNYVVSLNEDLNYYSVMANSNIIPANIRITAGGGYGDIYGRGYQRDGDGNVLVDDHGLPLLTTDYVNLGNNQPDVLLGWGNSFRYKKWTLDFMFNMSFGGEVYSWTNSVLAGNGNGSFTTDYREGGMVVEGVNATTGEKNTTSVTAQEYWQAVGGENGAVEPFLYDASYISLSNLSLSYRIGDIGNDQFSLKNVVVGVYGSNLWYVYKNTDGWVPNSSSSNFDSVQGIEAFSQPYTRSLGFNVGFNF</sequence>
<evidence type="ECO:0000313" key="1">
    <source>
        <dbReference type="EMBL" id="QZE12799.1"/>
    </source>
</evidence>
<protein>
    <submittedName>
        <fullName evidence="1">SusC/RagA family TonB-linked outer membrane protein</fullName>
    </submittedName>
</protein>
<keyword evidence="2" id="KW-1185">Reference proteome</keyword>
<gene>
    <name evidence="1" type="ORF">K4L44_09380</name>
</gene>
<accession>A0AC61NMB7</accession>
<dbReference type="Proteomes" id="UP000826212">
    <property type="component" value="Chromosome"/>
</dbReference>
<reference evidence="1" key="1">
    <citation type="submission" date="2021-08" db="EMBL/GenBank/DDBJ databases">
        <title>Novel anaerobic bacterium isolated from sea squirt in East Sea, Republic of Korea.</title>
        <authorList>
            <person name="Nguyen T.H."/>
            <person name="Li Z."/>
            <person name="Lee Y.-J."/>
            <person name="Ko J."/>
            <person name="Kim S.-G."/>
        </authorList>
    </citation>
    <scope>NUCLEOTIDE SEQUENCE</scope>
    <source>
        <strain evidence="1">KCTC 25031</strain>
    </source>
</reference>
<evidence type="ECO:0000313" key="2">
    <source>
        <dbReference type="Proteomes" id="UP000826212"/>
    </source>
</evidence>
<name>A0AC61NMB7_9BACT</name>
<organism evidence="1 2">
    <name type="scientific">Halosquirtibacter laminarini</name>
    <dbReference type="NCBI Taxonomy" id="3374600"/>
    <lineage>
        <taxon>Bacteria</taxon>
        <taxon>Pseudomonadati</taxon>
        <taxon>Bacteroidota</taxon>
        <taxon>Bacteroidia</taxon>
        <taxon>Marinilabiliales</taxon>
        <taxon>Prolixibacteraceae</taxon>
        <taxon>Halosquirtibacter</taxon>
    </lineage>
</organism>
<proteinExistence type="predicted"/>